<accession>A0A1I0D476</accession>
<protein>
    <submittedName>
        <fullName evidence="1">Uncharacterized protein</fullName>
    </submittedName>
</protein>
<dbReference type="RefSeq" id="WP_139178049.1">
    <property type="nucleotide sequence ID" value="NZ_FOHT01000009.1"/>
</dbReference>
<dbReference type="OrthoDB" id="10011679at2"/>
<name>A0A1I0D476_9BACT</name>
<dbReference type="AlphaFoldDB" id="A0A1I0D476"/>
<reference evidence="1 2" key="1">
    <citation type="submission" date="2016-10" db="EMBL/GenBank/DDBJ databases">
        <authorList>
            <person name="de Groot N.N."/>
        </authorList>
    </citation>
    <scope>NUCLEOTIDE SEQUENCE [LARGE SCALE GENOMIC DNA]</scope>
    <source>
        <strain evidence="1 2">DSM 25947</strain>
    </source>
</reference>
<dbReference type="EMBL" id="FOHT01000009">
    <property type="protein sequence ID" value="SET26405.1"/>
    <property type="molecule type" value="Genomic_DNA"/>
</dbReference>
<dbReference type="Proteomes" id="UP000181981">
    <property type="component" value="Unassembled WGS sequence"/>
</dbReference>
<gene>
    <name evidence="1" type="ORF">SAMN05444285_10919</name>
</gene>
<proteinExistence type="predicted"/>
<evidence type="ECO:0000313" key="2">
    <source>
        <dbReference type="Proteomes" id="UP000181981"/>
    </source>
</evidence>
<evidence type="ECO:0000313" key="1">
    <source>
        <dbReference type="EMBL" id="SET26405.1"/>
    </source>
</evidence>
<sequence>MRYDNNIETMDHLSSWRATATARLHRVVNSSGNTSRFQKHLKVSATTAYQPLGVSQTLKVSSTLLPRSRNFGAFAWVYTATGQWYCVAEENTSRFQKHLKVSATTTNQSLGVSQTLKVSRSEKTEFANCRLNLPIYAFKLPIDGLNCRLLHLDCQLSHLDCQLSAQTTRGAVNIEVLEKLTDAGEFALPPVSASLRTTELAAAWSMCNNHAIQSRGSDGSSDFMEKKRSYYETSTLFQNKEMEYEHFSSSQEEYIRQLAGGRWCLNTISAPPHRCKRGTPLLEEGKLELAASSSKHTATLLTIKYNNPQSKYWDDRVVNSNFIPDPSPCRELPLQGKPVLNRTGAHPTCSFVGSKLFPLKKGKWLQPKGSGAELIEKNAHLSVWKTMGTGDNKLFPFFLISQLATALPKFPDYCVCNRIDKPHDAIVRQQRDSYWNANVLPLKGEVSASWRTEGYIVANTNKTCAYET</sequence>
<organism evidence="1 2">
    <name type="scientific">Draconibacterium orientale</name>
    <dbReference type="NCBI Taxonomy" id="1168034"/>
    <lineage>
        <taxon>Bacteria</taxon>
        <taxon>Pseudomonadati</taxon>
        <taxon>Bacteroidota</taxon>
        <taxon>Bacteroidia</taxon>
        <taxon>Marinilabiliales</taxon>
        <taxon>Prolixibacteraceae</taxon>
        <taxon>Draconibacterium</taxon>
    </lineage>
</organism>